<name>A0A913ZN32_PATMI</name>
<dbReference type="GO" id="GO:0012505">
    <property type="term" value="C:endomembrane system"/>
    <property type="evidence" value="ECO:0007669"/>
    <property type="project" value="UniProtKB-SubCell"/>
</dbReference>
<dbReference type="GeneID" id="119725690"/>
<feature type="transmembrane region" description="Helical" evidence="6">
    <location>
        <begin position="157"/>
        <end position="181"/>
    </location>
</feature>
<dbReference type="EnsemblMetazoa" id="XM_038197219.1">
    <property type="protein sequence ID" value="XP_038053147.1"/>
    <property type="gene ID" value="LOC119725690"/>
</dbReference>
<evidence type="ECO:0000256" key="3">
    <source>
        <dbReference type="ARBA" id="ARBA00022692"/>
    </source>
</evidence>
<comment type="subcellular location">
    <subcellularLocation>
        <location evidence="1">Endomembrane system</location>
        <topology evidence="1">Multi-pass membrane protein</topology>
    </subcellularLocation>
</comment>
<dbReference type="RefSeq" id="XP_038053147.1">
    <property type="nucleotide sequence ID" value="XM_038197219.1"/>
</dbReference>
<organism evidence="8 9">
    <name type="scientific">Patiria miniata</name>
    <name type="common">Bat star</name>
    <name type="synonym">Asterina miniata</name>
    <dbReference type="NCBI Taxonomy" id="46514"/>
    <lineage>
        <taxon>Eukaryota</taxon>
        <taxon>Metazoa</taxon>
        <taxon>Echinodermata</taxon>
        <taxon>Eleutherozoa</taxon>
        <taxon>Asterozoa</taxon>
        <taxon>Asteroidea</taxon>
        <taxon>Valvatacea</taxon>
        <taxon>Valvatida</taxon>
        <taxon>Asterinidae</taxon>
        <taxon>Patiria</taxon>
    </lineage>
</organism>
<feature type="transmembrane region" description="Helical" evidence="6">
    <location>
        <begin position="212"/>
        <end position="233"/>
    </location>
</feature>
<evidence type="ECO:0000313" key="8">
    <source>
        <dbReference type="EnsemblMetazoa" id="XP_038053147.1"/>
    </source>
</evidence>
<keyword evidence="9" id="KW-1185">Reference proteome</keyword>
<evidence type="ECO:0000313" key="9">
    <source>
        <dbReference type="Proteomes" id="UP000887568"/>
    </source>
</evidence>
<accession>A0A913ZN32</accession>
<dbReference type="InterPro" id="IPR019402">
    <property type="entry name" value="CWH43_N"/>
</dbReference>
<comment type="similarity">
    <text evidence="2">Belongs to the DRAM/TMEM150 family.</text>
</comment>
<evidence type="ECO:0000256" key="2">
    <source>
        <dbReference type="ARBA" id="ARBA00006565"/>
    </source>
</evidence>
<evidence type="ECO:0000256" key="6">
    <source>
        <dbReference type="SAM" id="Phobius"/>
    </source>
</evidence>
<feature type="transmembrane region" description="Helical" evidence="6">
    <location>
        <begin position="127"/>
        <end position="145"/>
    </location>
</feature>
<evidence type="ECO:0000256" key="4">
    <source>
        <dbReference type="ARBA" id="ARBA00022989"/>
    </source>
</evidence>
<keyword evidence="4 6" id="KW-1133">Transmembrane helix</keyword>
<dbReference type="Pfam" id="PF10277">
    <property type="entry name" value="Frag1"/>
    <property type="match status" value="1"/>
</dbReference>
<feature type="transmembrane region" description="Helical" evidence="6">
    <location>
        <begin position="12"/>
        <end position="38"/>
    </location>
</feature>
<feature type="transmembrane region" description="Helical" evidence="6">
    <location>
        <begin position="97"/>
        <end position="115"/>
    </location>
</feature>
<dbReference type="PANTHER" id="PTHR21324:SF2">
    <property type="entry name" value="EG:22E5.9 PROTEIN"/>
    <property type="match status" value="1"/>
</dbReference>
<protein>
    <recommendedName>
        <fullName evidence="7">CWH43-like N-terminal domain-containing protein</fullName>
    </recommendedName>
</protein>
<keyword evidence="3 6" id="KW-0812">Transmembrane</keyword>
<sequence>MSIPGLRSFPYGCLPLAAGGCSLVGLVVPYIIAVRLGHVYPILPFISDTGALHPENCVFGQMLNLTSFFLVFIVYIRHKQVTQEGPTELLEFNKASTLLGYTAALFISLVGNVQIDVNSQHAIETEVHLFSAFMAFGGGLLFSLTQSWITYKLADDFWSYSMAALRFTLTFAGVVFSVTLLEFRELANAEFNGTYAQTLHWNPHDGGYVNHVYSSVSEYMMGFVLTALILSLYKEFSAIKPPTGDKTNPVAKVAAKGDIEIARDSLVSVL</sequence>
<dbReference type="AlphaFoldDB" id="A0A913ZN32"/>
<proteinExistence type="inferred from homology"/>
<evidence type="ECO:0000256" key="5">
    <source>
        <dbReference type="ARBA" id="ARBA00023136"/>
    </source>
</evidence>
<reference evidence="8" key="1">
    <citation type="submission" date="2022-11" db="UniProtKB">
        <authorList>
            <consortium name="EnsemblMetazoa"/>
        </authorList>
    </citation>
    <scope>IDENTIFICATION</scope>
</reference>
<evidence type="ECO:0000259" key="7">
    <source>
        <dbReference type="Pfam" id="PF10277"/>
    </source>
</evidence>
<dbReference type="OrthoDB" id="191706at2759"/>
<dbReference type="Proteomes" id="UP000887568">
    <property type="component" value="Unplaced"/>
</dbReference>
<keyword evidence="5 6" id="KW-0472">Membrane</keyword>
<feature type="transmembrane region" description="Helical" evidence="6">
    <location>
        <begin position="58"/>
        <end position="76"/>
    </location>
</feature>
<feature type="domain" description="CWH43-like N-terminal" evidence="7">
    <location>
        <begin position="12"/>
        <end position="238"/>
    </location>
</feature>
<dbReference type="InterPro" id="IPR050911">
    <property type="entry name" value="DRAM/TMEM150_Autophagy_Mod"/>
</dbReference>
<dbReference type="PROSITE" id="PS51257">
    <property type="entry name" value="PROKAR_LIPOPROTEIN"/>
    <property type="match status" value="1"/>
</dbReference>
<dbReference type="PANTHER" id="PTHR21324">
    <property type="entry name" value="FASTING-INDUCIBLE INTEGRAL MEMBRANE PROTEIN TM6P1-RELATED"/>
    <property type="match status" value="1"/>
</dbReference>
<evidence type="ECO:0000256" key="1">
    <source>
        <dbReference type="ARBA" id="ARBA00004127"/>
    </source>
</evidence>
<dbReference type="OMA" id="ANEMIVD"/>